<gene>
    <name evidence="3" type="ORF">KDL28_35300</name>
</gene>
<evidence type="ECO:0000256" key="2">
    <source>
        <dbReference type="SAM" id="Phobius"/>
    </source>
</evidence>
<keyword evidence="2" id="KW-0812">Transmembrane</keyword>
<evidence type="ECO:0000256" key="1">
    <source>
        <dbReference type="SAM" id="MobiDB-lite"/>
    </source>
</evidence>
<dbReference type="SUPFAM" id="SSF56112">
    <property type="entry name" value="Protein kinase-like (PK-like)"/>
    <property type="match status" value="1"/>
</dbReference>
<reference evidence="3" key="1">
    <citation type="submission" date="2021-04" db="EMBL/GenBank/DDBJ databases">
        <title>Pseudonocardia sp. nov., isolated from sandy soil of mangrove forest.</title>
        <authorList>
            <person name="Zan Z."/>
            <person name="Huang R."/>
            <person name="Liu W."/>
        </authorList>
    </citation>
    <scope>NUCLEOTIDE SEQUENCE</scope>
    <source>
        <strain evidence="3">S2-4</strain>
    </source>
</reference>
<dbReference type="EMBL" id="JAGSOV010000081">
    <property type="protein sequence ID" value="MCO1660340.1"/>
    <property type="molecule type" value="Genomic_DNA"/>
</dbReference>
<dbReference type="RefSeq" id="WP_252445778.1">
    <property type="nucleotide sequence ID" value="NZ_JAGSOV010000081.1"/>
</dbReference>
<protein>
    <submittedName>
        <fullName evidence="3">Protein kinase family protein</fullName>
    </submittedName>
</protein>
<dbReference type="GO" id="GO:0016301">
    <property type="term" value="F:kinase activity"/>
    <property type="evidence" value="ECO:0007669"/>
    <property type="project" value="UniProtKB-KW"/>
</dbReference>
<keyword evidence="4" id="KW-1185">Reference proteome</keyword>
<organism evidence="3 4">
    <name type="scientific">Pseudonocardia humida</name>
    <dbReference type="NCBI Taxonomy" id="2800819"/>
    <lineage>
        <taxon>Bacteria</taxon>
        <taxon>Bacillati</taxon>
        <taxon>Actinomycetota</taxon>
        <taxon>Actinomycetes</taxon>
        <taxon>Pseudonocardiales</taxon>
        <taxon>Pseudonocardiaceae</taxon>
        <taxon>Pseudonocardia</taxon>
    </lineage>
</organism>
<keyword evidence="3" id="KW-0418">Kinase</keyword>
<keyword evidence="2" id="KW-0472">Membrane</keyword>
<comment type="caution">
    <text evidence="3">The sequence shown here is derived from an EMBL/GenBank/DDBJ whole genome shotgun (WGS) entry which is preliminary data.</text>
</comment>
<evidence type="ECO:0000313" key="3">
    <source>
        <dbReference type="EMBL" id="MCO1660340.1"/>
    </source>
</evidence>
<feature type="region of interest" description="Disordered" evidence="1">
    <location>
        <begin position="311"/>
        <end position="340"/>
    </location>
</feature>
<keyword evidence="2" id="KW-1133">Transmembrane helix</keyword>
<feature type="region of interest" description="Disordered" evidence="1">
    <location>
        <begin position="1"/>
        <end position="33"/>
    </location>
</feature>
<feature type="compositionally biased region" description="Polar residues" evidence="1">
    <location>
        <begin position="21"/>
        <end position="33"/>
    </location>
</feature>
<feature type="compositionally biased region" description="Basic and acidic residues" evidence="1">
    <location>
        <begin position="7"/>
        <end position="19"/>
    </location>
</feature>
<dbReference type="InterPro" id="IPR011009">
    <property type="entry name" value="Kinase-like_dom_sf"/>
</dbReference>
<dbReference type="Gene3D" id="3.30.200.20">
    <property type="entry name" value="Phosphorylase Kinase, domain 1"/>
    <property type="match status" value="1"/>
</dbReference>
<keyword evidence="3" id="KW-0808">Transferase</keyword>
<accession>A0ABT1ABC0</accession>
<dbReference type="Proteomes" id="UP001165283">
    <property type="component" value="Unassembled WGS sequence"/>
</dbReference>
<sequence>MPPDPGDTQRDLRPGRDAPGETSTTTAQPSGTITGMLLSGRYRLRTRVGSDTAAGAEFWRAEDTMLRRDVAISVLRRLAADPAGDDADPAADGESVGSTRAGEMMVRALRSGSFEHTGCARLLDVLAPGSGGMPPDVLGAAVTEWIPGKSLAEVVSDGLIKPTAVARGVAPLAAAAEAAHRRGLVLGIDHPQRVRVTPEGKVMVCFALPRPTVTPADDVRGLGAVLYVLLTSHWPLSGVDAARAGLAATERPPSGELPTPSLQRPGVPVELDTLVIGTLGPEDAPGHVHTAAAVHRLLDEVIAEDDRLALFPPEHDGVPSSPGDVWQDDDAGQAQPDPGRRRKLLTGVAVLAVAVVGVLVFLSIQFGSLLSDDGGEGPAIVVSTPPVAQQGGEPGEPAPAPAPGAVGDVVAAAGVEVYDKAGTGDNSGRVAQVIDGDGGSSWKTSTYKDQFPVFKPGIGIMVSFASPVSLAEISIESPSAGTVVQVKAAQSADDDVEEMSTIGEATLSDGTTAVSLDGGEPVAHVLVWITRLSGGGSENSSQINELEFRRTAVG</sequence>
<feature type="transmembrane region" description="Helical" evidence="2">
    <location>
        <begin position="344"/>
        <end position="364"/>
    </location>
</feature>
<dbReference type="CDD" id="cd13973">
    <property type="entry name" value="PK_MviN-like"/>
    <property type="match status" value="1"/>
</dbReference>
<evidence type="ECO:0000313" key="4">
    <source>
        <dbReference type="Proteomes" id="UP001165283"/>
    </source>
</evidence>
<proteinExistence type="predicted"/>
<name>A0ABT1ABC0_9PSEU</name>
<dbReference type="Gene3D" id="2.60.120.260">
    <property type="entry name" value="Galactose-binding domain-like"/>
    <property type="match status" value="1"/>
</dbReference>
<dbReference type="Gene3D" id="1.10.510.10">
    <property type="entry name" value="Transferase(Phosphotransferase) domain 1"/>
    <property type="match status" value="1"/>
</dbReference>